<evidence type="ECO:0000313" key="2">
    <source>
        <dbReference type="Proteomes" id="UP001241169"/>
    </source>
</evidence>
<sequence length="54" mass="6148">MFSTLVPVACRTVRDALDTTLGSPLFHFRATLFPRPYCPPPPPEWTYMLVFGHP</sequence>
<dbReference type="GeneID" id="85372255"/>
<name>A0ABQ9SWU3_9PEZI</name>
<gene>
    <name evidence="1" type="ORF">CPAR01_04074</name>
</gene>
<proteinExistence type="predicted"/>
<evidence type="ECO:0000313" key="1">
    <source>
        <dbReference type="EMBL" id="KAK1543441.1"/>
    </source>
</evidence>
<dbReference type="RefSeq" id="XP_060352562.1">
    <property type="nucleotide sequence ID" value="XM_060488356.1"/>
</dbReference>
<dbReference type="Proteomes" id="UP001241169">
    <property type="component" value="Unassembled WGS sequence"/>
</dbReference>
<protein>
    <submittedName>
        <fullName evidence="1">Uncharacterized protein</fullName>
    </submittedName>
</protein>
<reference evidence="1 2" key="1">
    <citation type="submission" date="2016-10" db="EMBL/GenBank/DDBJ databases">
        <title>The genome sequence of Colletotrichum fioriniae PJ7.</title>
        <authorList>
            <person name="Baroncelli R."/>
        </authorList>
    </citation>
    <scope>NUCLEOTIDE SEQUENCE [LARGE SCALE GENOMIC DNA]</scope>
    <source>
        <strain evidence="1 2">IMI 384185</strain>
    </source>
</reference>
<comment type="caution">
    <text evidence="1">The sequence shown here is derived from an EMBL/GenBank/DDBJ whole genome shotgun (WGS) entry which is preliminary data.</text>
</comment>
<organism evidence="1 2">
    <name type="scientific">Colletotrichum paranaense</name>
    <dbReference type="NCBI Taxonomy" id="1914294"/>
    <lineage>
        <taxon>Eukaryota</taxon>
        <taxon>Fungi</taxon>
        <taxon>Dikarya</taxon>
        <taxon>Ascomycota</taxon>
        <taxon>Pezizomycotina</taxon>
        <taxon>Sordariomycetes</taxon>
        <taxon>Hypocreomycetidae</taxon>
        <taxon>Glomerellales</taxon>
        <taxon>Glomerellaceae</taxon>
        <taxon>Colletotrichum</taxon>
        <taxon>Colletotrichum acutatum species complex</taxon>
    </lineage>
</organism>
<keyword evidence="2" id="KW-1185">Reference proteome</keyword>
<accession>A0ABQ9SWU3</accession>
<dbReference type="EMBL" id="MOPA01000003">
    <property type="protein sequence ID" value="KAK1543441.1"/>
    <property type="molecule type" value="Genomic_DNA"/>
</dbReference>